<feature type="binding site" evidence="4">
    <location>
        <position position="220"/>
    </location>
    <ligand>
        <name>Mg(2+)</name>
        <dbReference type="ChEBI" id="CHEBI:18420"/>
        <label>2</label>
    </ligand>
</feature>
<evidence type="ECO:0000256" key="4">
    <source>
        <dbReference type="PIRSR" id="PIRSR600760-2"/>
    </source>
</evidence>
<dbReference type="Pfam" id="PF00459">
    <property type="entry name" value="Inositol_P"/>
    <property type="match status" value="1"/>
</dbReference>
<dbReference type="InterPro" id="IPR000760">
    <property type="entry name" value="Inositol_monophosphatase-like"/>
</dbReference>
<dbReference type="GO" id="GO:0006020">
    <property type="term" value="P:inositol metabolic process"/>
    <property type="evidence" value="ECO:0007669"/>
    <property type="project" value="TreeGrafter"/>
</dbReference>
<keyword evidence="1 4" id="KW-0479">Metal-binding</keyword>
<dbReference type="SUPFAM" id="SSF56655">
    <property type="entry name" value="Carbohydrate phosphatase"/>
    <property type="match status" value="1"/>
</dbReference>
<evidence type="ECO:0000256" key="1">
    <source>
        <dbReference type="ARBA" id="ARBA00022723"/>
    </source>
</evidence>
<feature type="binding site" evidence="4">
    <location>
        <position position="93"/>
    </location>
    <ligand>
        <name>Mg(2+)</name>
        <dbReference type="ChEBI" id="CHEBI:18420"/>
        <label>2</label>
    </ligand>
</feature>
<comment type="caution">
    <text evidence="5">The sequence shown here is derived from an EMBL/GenBank/DDBJ whole genome shotgun (WGS) entry which is preliminary data.</text>
</comment>
<dbReference type="InterPro" id="IPR020583">
    <property type="entry name" value="Inositol_monoP_metal-BS"/>
</dbReference>
<dbReference type="AlphaFoldDB" id="A0A7X8SNV0"/>
<dbReference type="Gene3D" id="3.30.540.10">
    <property type="entry name" value="Fructose-1,6-Bisphosphatase, subunit A, domain 1"/>
    <property type="match status" value="1"/>
</dbReference>
<comment type="cofactor">
    <cofactor evidence="4">
        <name>Mg(2+)</name>
        <dbReference type="ChEBI" id="CHEBI:18420"/>
    </cofactor>
</comment>
<proteinExistence type="predicted"/>
<dbReference type="GO" id="GO:0046872">
    <property type="term" value="F:metal ion binding"/>
    <property type="evidence" value="ECO:0007669"/>
    <property type="project" value="UniProtKB-KW"/>
</dbReference>
<protein>
    <submittedName>
        <fullName evidence="5">Inositol monophosphatase</fullName>
    </submittedName>
</protein>
<organism evidence="5 6">
    <name type="scientific">Flammeovirga agarivorans</name>
    <dbReference type="NCBI Taxonomy" id="2726742"/>
    <lineage>
        <taxon>Bacteria</taxon>
        <taxon>Pseudomonadati</taxon>
        <taxon>Bacteroidota</taxon>
        <taxon>Cytophagia</taxon>
        <taxon>Cytophagales</taxon>
        <taxon>Flammeovirgaceae</taxon>
        <taxon>Flammeovirga</taxon>
    </lineage>
</organism>
<feature type="binding site" evidence="4">
    <location>
        <position position="96"/>
    </location>
    <ligand>
        <name>Mg(2+)</name>
        <dbReference type="ChEBI" id="CHEBI:18420"/>
        <label>1</label>
        <note>catalytic</note>
    </ligand>
</feature>
<dbReference type="PANTHER" id="PTHR20854:SF4">
    <property type="entry name" value="INOSITOL-1-MONOPHOSPHATASE-RELATED"/>
    <property type="match status" value="1"/>
</dbReference>
<evidence type="ECO:0000256" key="3">
    <source>
        <dbReference type="ARBA" id="ARBA00022842"/>
    </source>
</evidence>
<keyword evidence="2" id="KW-0378">Hydrolase</keyword>
<dbReference type="PRINTS" id="PR00377">
    <property type="entry name" value="IMPHPHTASES"/>
</dbReference>
<dbReference type="GO" id="GO:0007165">
    <property type="term" value="P:signal transduction"/>
    <property type="evidence" value="ECO:0007669"/>
    <property type="project" value="TreeGrafter"/>
</dbReference>
<gene>
    <name evidence="5" type="ORF">HGP29_20280</name>
</gene>
<evidence type="ECO:0000313" key="5">
    <source>
        <dbReference type="EMBL" id="NLR93547.1"/>
    </source>
</evidence>
<dbReference type="Gene3D" id="3.40.190.80">
    <property type="match status" value="1"/>
</dbReference>
<name>A0A7X8SNV0_9BACT</name>
<dbReference type="PROSITE" id="PS00629">
    <property type="entry name" value="IMP_1"/>
    <property type="match status" value="1"/>
</dbReference>
<keyword evidence="6" id="KW-1185">Reference proteome</keyword>
<dbReference type="EMBL" id="JABAIL010000007">
    <property type="protein sequence ID" value="NLR93547.1"/>
    <property type="molecule type" value="Genomic_DNA"/>
</dbReference>
<feature type="binding site" evidence="4">
    <location>
        <position position="95"/>
    </location>
    <ligand>
        <name>Mg(2+)</name>
        <dbReference type="ChEBI" id="CHEBI:18420"/>
        <label>1</label>
        <note>catalytic</note>
    </ligand>
</feature>
<dbReference type="PANTHER" id="PTHR20854">
    <property type="entry name" value="INOSITOL MONOPHOSPHATASE"/>
    <property type="match status" value="1"/>
</dbReference>
<dbReference type="Proteomes" id="UP000585050">
    <property type="component" value="Unassembled WGS sequence"/>
</dbReference>
<evidence type="ECO:0000256" key="2">
    <source>
        <dbReference type="ARBA" id="ARBA00022801"/>
    </source>
</evidence>
<dbReference type="GO" id="GO:0008934">
    <property type="term" value="F:inositol monophosphate 1-phosphatase activity"/>
    <property type="evidence" value="ECO:0007669"/>
    <property type="project" value="TreeGrafter"/>
</dbReference>
<dbReference type="RefSeq" id="WP_168884263.1">
    <property type="nucleotide sequence ID" value="NZ_JABAIL010000007.1"/>
</dbReference>
<sequence length="268" mass="30140">MIALKPLLQSTEEVARKAGALIMTYFDKDIEVLIKEGGHSLASQVVTKVDKEAQDLILDLLSPYTKEYNFGILTEESEDNNSRFEKDYFWCIDPLDGTLPFTEKKEGFAVSIALVNKNGQAVLGVIYNPITEDIYSAALDLGAYKNHQSFSITYNNFYTLVCDRSSKSTEWFKEAIHKYQPKDIIDFGGACMNAIWVLENAPALYFKPTKQKLGGGSIWDYASSSILFKELGLHATTFDGQELPLNKRNHTFMNDCGIYYSSEKPSIS</sequence>
<keyword evidence="3 4" id="KW-0460">Magnesium</keyword>
<accession>A0A7X8SNV0</accession>
<reference evidence="5 6" key="1">
    <citation type="submission" date="2020-04" db="EMBL/GenBank/DDBJ databases">
        <title>Flammeovirga sp. SR4, a novel species isolated from seawater.</title>
        <authorList>
            <person name="Wang X."/>
        </authorList>
    </citation>
    <scope>NUCLEOTIDE SEQUENCE [LARGE SCALE GENOMIC DNA]</scope>
    <source>
        <strain evidence="5 6">SR4</strain>
    </source>
</reference>
<feature type="binding site" evidence="4">
    <location>
        <position position="75"/>
    </location>
    <ligand>
        <name>Mg(2+)</name>
        <dbReference type="ChEBI" id="CHEBI:18420"/>
        <label>1</label>
        <note>catalytic</note>
    </ligand>
</feature>
<evidence type="ECO:0000313" key="6">
    <source>
        <dbReference type="Proteomes" id="UP000585050"/>
    </source>
</evidence>